<comment type="function">
    <text evidence="8 9">Small GTPase required for proper nuclear import of RNA polymerase II (RNAPII). May act at an RNAP assembly step prior to nuclear import.</text>
</comment>
<dbReference type="PANTHER" id="PTHR21231">
    <property type="entry name" value="XPA-BINDING PROTEIN 1-RELATED"/>
    <property type="match status" value="1"/>
</dbReference>
<dbReference type="PANTHER" id="PTHR21231:SF8">
    <property type="entry name" value="GPN-LOOP GTPASE 1"/>
    <property type="match status" value="1"/>
</dbReference>
<evidence type="ECO:0000256" key="4">
    <source>
        <dbReference type="ARBA" id="ARBA00022801"/>
    </source>
</evidence>
<dbReference type="InterPro" id="IPR004130">
    <property type="entry name" value="Gpn"/>
</dbReference>
<dbReference type="EC" id="3.6.5.-" evidence="9"/>
<evidence type="ECO:0000256" key="7">
    <source>
        <dbReference type="ARBA" id="ARBA00023242"/>
    </source>
</evidence>
<dbReference type="Proteomes" id="UP000574390">
    <property type="component" value="Unassembled WGS sequence"/>
</dbReference>
<comment type="subunit">
    <text evidence="9">Binds to RNA polymerase II.</text>
</comment>
<dbReference type="AlphaFoldDB" id="A0A7J6QDD8"/>
<dbReference type="InterPro" id="IPR027417">
    <property type="entry name" value="P-loop_NTPase"/>
</dbReference>
<dbReference type="GO" id="GO:0003924">
    <property type="term" value="F:GTPase activity"/>
    <property type="evidence" value="ECO:0007669"/>
    <property type="project" value="InterPro"/>
</dbReference>
<dbReference type="GO" id="GO:0005634">
    <property type="term" value="C:nucleus"/>
    <property type="evidence" value="ECO:0007669"/>
    <property type="project" value="UniProtKB-SubCell"/>
</dbReference>
<dbReference type="SMART" id="SM00382">
    <property type="entry name" value="AAA"/>
    <property type="match status" value="1"/>
</dbReference>
<feature type="compositionally biased region" description="Acidic residues" evidence="10">
    <location>
        <begin position="359"/>
        <end position="374"/>
    </location>
</feature>
<dbReference type="InterPro" id="IPR003593">
    <property type="entry name" value="AAA+_ATPase"/>
</dbReference>
<keyword evidence="3 9" id="KW-0547">Nucleotide-binding</keyword>
<proteinExistence type="inferred from homology"/>
<accession>A0A7J6QDD8</accession>
<feature type="domain" description="AAA+ ATPase" evidence="11">
    <location>
        <begin position="53"/>
        <end position="206"/>
    </location>
</feature>
<evidence type="ECO:0000313" key="12">
    <source>
        <dbReference type="EMBL" id="KAF4706604.1"/>
    </source>
</evidence>
<feature type="non-terminal residue" evidence="12">
    <location>
        <position position="1"/>
    </location>
</feature>
<dbReference type="Gene3D" id="3.40.50.300">
    <property type="entry name" value="P-loop containing nucleotide triphosphate hydrolases"/>
    <property type="match status" value="1"/>
</dbReference>
<keyword evidence="5" id="KW-0175">Coiled coil</keyword>
<keyword evidence="2 9" id="KW-0963">Cytoplasm</keyword>
<evidence type="ECO:0000256" key="2">
    <source>
        <dbReference type="ARBA" id="ARBA00022490"/>
    </source>
</evidence>
<evidence type="ECO:0000313" key="13">
    <source>
        <dbReference type="Proteomes" id="UP000574390"/>
    </source>
</evidence>
<keyword evidence="7" id="KW-0539">Nucleus</keyword>
<evidence type="ECO:0000256" key="8">
    <source>
        <dbReference type="ARBA" id="ARBA00055682"/>
    </source>
</evidence>
<dbReference type="CDD" id="cd17870">
    <property type="entry name" value="GPN1"/>
    <property type="match status" value="1"/>
</dbReference>
<evidence type="ECO:0000256" key="5">
    <source>
        <dbReference type="ARBA" id="ARBA00023054"/>
    </source>
</evidence>
<name>A0A7J6QDD8_PEROL</name>
<dbReference type="SUPFAM" id="SSF52540">
    <property type="entry name" value="P-loop containing nucleoside triphosphate hydrolases"/>
    <property type="match status" value="1"/>
</dbReference>
<feature type="compositionally biased region" description="Basic and acidic residues" evidence="10">
    <location>
        <begin position="375"/>
        <end position="393"/>
    </location>
</feature>
<dbReference type="FunFam" id="3.40.50.300:FF:000888">
    <property type="entry name" value="GPN-loop GTPase 1"/>
    <property type="match status" value="1"/>
</dbReference>
<protein>
    <recommendedName>
        <fullName evidence="9">GPN-loop GTPase</fullName>
        <ecNumber evidence="9">3.6.5.-</ecNumber>
    </recommendedName>
</protein>
<evidence type="ECO:0000256" key="1">
    <source>
        <dbReference type="ARBA" id="ARBA00005290"/>
    </source>
</evidence>
<gene>
    <name evidence="12" type="primary">GPN1_3</name>
    <name evidence="12" type="ORF">FOZ62_030657</name>
</gene>
<evidence type="ECO:0000259" key="11">
    <source>
        <dbReference type="SMART" id="SM00382"/>
    </source>
</evidence>
<evidence type="ECO:0000256" key="10">
    <source>
        <dbReference type="SAM" id="MobiDB-lite"/>
    </source>
</evidence>
<evidence type="ECO:0000256" key="3">
    <source>
        <dbReference type="ARBA" id="ARBA00022741"/>
    </source>
</evidence>
<comment type="subcellular location">
    <subcellularLocation>
        <location evidence="9">Cytoplasm</location>
    </subcellularLocation>
    <subcellularLocation>
        <location evidence="9">Nucleus</location>
    </subcellularLocation>
</comment>
<comment type="similarity">
    <text evidence="1 9">Belongs to the GPN-loop GTPase family.</text>
</comment>
<evidence type="ECO:0000256" key="6">
    <source>
        <dbReference type="ARBA" id="ARBA00023134"/>
    </source>
</evidence>
<dbReference type="InterPro" id="IPR030230">
    <property type="entry name" value="Gpn1/Npa3/XAB1"/>
</dbReference>
<evidence type="ECO:0000256" key="9">
    <source>
        <dbReference type="RuleBase" id="RU365059"/>
    </source>
</evidence>
<dbReference type="GO" id="GO:0005737">
    <property type="term" value="C:cytoplasm"/>
    <property type="evidence" value="ECO:0007669"/>
    <property type="project" value="UniProtKB-SubCell"/>
</dbReference>
<dbReference type="EMBL" id="JABANM010030238">
    <property type="protein sequence ID" value="KAF4706604.1"/>
    <property type="molecule type" value="Genomic_DNA"/>
</dbReference>
<sequence length="408" mass="44936">TKISSSFFGSENSATVVFSSTVNTLMADTTAAASSSSSAQPMEGLAEDATGHKPTVIVVIGMAGAGKSTFVHRLYLHLTAQKKRVYSVNLDPAVRNVPYPTNIDIRDTVKYKDVMKHFGLGPNGAIMTSLNLFATRFDQAMGLIDQRASELDYVIVDTPGQIEVFNWSASGTIILDSLAMAYPTVTLFVLDTVRCTSPTTFMSNMLYVTSIMYKTKLPTVAVFNKCDVHPSDSCTRWMSDWESYIDAVRNDEQNGPDHGGGHMSSLMRSMAINISEFYENLAHASVSSLTGIGMGDCEAQIIAAAEEYEESYVPYLEARKAAIHKHRVELAKQQLKVLDKQDAKRKAQQQKAPTVAENREDDAEEVDEDEAEAEDLAKFREMLQQHAHPERATADGVAAEDEPKRLRK</sequence>
<organism evidence="12 13">
    <name type="scientific">Perkinsus olseni</name>
    <name type="common">Perkinsus atlanticus</name>
    <dbReference type="NCBI Taxonomy" id="32597"/>
    <lineage>
        <taxon>Eukaryota</taxon>
        <taxon>Sar</taxon>
        <taxon>Alveolata</taxon>
        <taxon>Perkinsozoa</taxon>
        <taxon>Perkinsea</taxon>
        <taxon>Perkinsida</taxon>
        <taxon>Perkinsidae</taxon>
        <taxon>Perkinsus</taxon>
    </lineage>
</organism>
<comment type="caution">
    <text evidence="12">The sequence shown here is derived from an EMBL/GenBank/DDBJ whole genome shotgun (WGS) entry which is preliminary data.</text>
</comment>
<reference evidence="12 13" key="1">
    <citation type="submission" date="2020-04" db="EMBL/GenBank/DDBJ databases">
        <title>Perkinsus olseni comparative genomics.</title>
        <authorList>
            <person name="Bogema D.R."/>
        </authorList>
    </citation>
    <scope>NUCLEOTIDE SEQUENCE [LARGE SCALE GENOMIC DNA]</scope>
    <source>
        <strain evidence="12">ATCC PRA-205</strain>
    </source>
</reference>
<keyword evidence="4 9" id="KW-0378">Hydrolase</keyword>
<dbReference type="GO" id="GO:0005525">
    <property type="term" value="F:GTP binding"/>
    <property type="evidence" value="ECO:0007669"/>
    <property type="project" value="UniProtKB-KW"/>
</dbReference>
<dbReference type="Pfam" id="PF03029">
    <property type="entry name" value="ATP_bind_1"/>
    <property type="match status" value="1"/>
</dbReference>
<feature type="region of interest" description="Disordered" evidence="10">
    <location>
        <begin position="341"/>
        <end position="408"/>
    </location>
</feature>
<keyword evidence="6 9" id="KW-0342">GTP-binding</keyword>